<reference evidence="1 2" key="1">
    <citation type="journal article" date="2023" name="Plants (Basel)">
        <title>Bridging the Gap: Combining Genomics and Transcriptomics Approaches to Understand Stylosanthes scabra, an Orphan Legume from the Brazilian Caatinga.</title>
        <authorList>
            <person name="Ferreira-Neto J.R.C."/>
            <person name="da Silva M.D."/>
            <person name="Binneck E."/>
            <person name="de Melo N.F."/>
            <person name="da Silva R.H."/>
            <person name="de Melo A.L.T.M."/>
            <person name="Pandolfi V."/>
            <person name="Bustamante F.O."/>
            <person name="Brasileiro-Vidal A.C."/>
            <person name="Benko-Iseppon A.M."/>
        </authorList>
    </citation>
    <scope>NUCLEOTIDE SEQUENCE [LARGE SCALE GENOMIC DNA]</scope>
    <source>
        <tissue evidence="1">Leaves</tissue>
    </source>
</reference>
<proteinExistence type="predicted"/>
<evidence type="ECO:0000313" key="1">
    <source>
        <dbReference type="EMBL" id="MED6207782.1"/>
    </source>
</evidence>
<sequence length="74" mass="8425">MTGNVSIIRYANCRVRPSFIPTVEKKGLWLRGGLRTTEAQIENETLQNDRRREFLVGFFRNSVGGEPSLRKGIS</sequence>
<organism evidence="1 2">
    <name type="scientific">Stylosanthes scabra</name>
    <dbReference type="NCBI Taxonomy" id="79078"/>
    <lineage>
        <taxon>Eukaryota</taxon>
        <taxon>Viridiplantae</taxon>
        <taxon>Streptophyta</taxon>
        <taxon>Embryophyta</taxon>
        <taxon>Tracheophyta</taxon>
        <taxon>Spermatophyta</taxon>
        <taxon>Magnoliopsida</taxon>
        <taxon>eudicotyledons</taxon>
        <taxon>Gunneridae</taxon>
        <taxon>Pentapetalae</taxon>
        <taxon>rosids</taxon>
        <taxon>fabids</taxon>
        <taxon>Fabales</taxon>
        <taxon>Fabaceae</taxon>
        <taxon>Papilionoideae</taxon>
        <taxon>50 kb inversion clade</taxon>
        <taxon>dalbergioids sensu lato</taxon>
        <taxon>Dalbergieae</taxon>
        <taxon>Pterocarpus clade</taxon>
        <taxon>Stylosanthes</taxon>
    </lineage>
</organism>
<dbReference type="Proteomes" id="UP001341840">
    <property type="component" value="Unassembled WGS sequence"/>
</dbReference>
<name>A0ABU6YBH2_9FABA</name>
<protein>
    <submittedName>
        <fullName evidence="1">Uncharacterized protein</fullName>
    </submittedName>
</protein>
<evidence type="ECO:0000313" key="2">
    <source>
        <dbReference type="Proteomes" id="UP001341840"/>
    </source>
</evidence>
<accession>A0ABU6YBH2</accession>
<dbReference type="EMBL" id="JASCZI010241857">
    <property type="protein sequence ID" value="MED6207782.1"/>
    <property type="molecule type" value="Genomic_DNA"/>
</dbReference>
<comment type="caution">
    <text evidence="1">The sequence shown here is derived from an EMBL/GenBank/DDBJ whole genome shotgun (WGS) entry which is preliminary data.</text>
</comment>
<gene>
    <name evidence="1" type="ORF">PIB30_038788</name>
</gene>
<keyword evidence="2" id="KW-1185">Reference proteome</keyword>